<dbReference type="Gene3D" id="3.40.50.720">
    <property type="entry name" value="NAD(P)-binding Rossmann-like Domain"/>
    <property type="match status" value="1"/>
</dbReference>
<dbReference type="InterPro" id="IPR036291">
    <property type="entry name" value="NAD(P)-bd_dom_sf"/>
</dbReference>
<evidence type="ECO:0000256" key="1">
    <source>
        <dbReference type="ARBA" id="ARBA00006484"/>
    </source>
</evidence>
<feature type="domain" description="Ketoreductase" evidence="4">
    <location>
        <begin position="7"/>
        <end position="186"/>
    </location>
</feature>
<organism evidence="5 6">
    <name type="scientific">Alicyclobacillus macrosporangiidus</name>
    <dbReference type="NCBI Taxonomy" id="392015"/>
    <lineage>
        <taxon>Bacteria</taxon>
        <taxon>Bacillati</taxon>
        <taxon>Bacillota</taxon>
        <taxon>Bacilli</taxon>
        <taxon>Bacillales</taxon>
        <taxon>Alicyclobacillaceae</taxon>
        <taxon>Alicyclobacillus</taxon>
    </lineage>
</organism>
<dbReference type="OrthoDB" id="9793345at2"/>
<comment type="similarity">
    <text evidence="1">Belongs to the short-chain dehydrogenases/reductases (SDR) family.</text>
</comment>
<dbReference type="GO" id="GO:0016020">
    <property type="term" value="C:membrane"/>
    <property type="evidence" value="ECO:0007669"/>
    <property type="project" value="TreeGrafter"/>
</dbReference>
<dbReference type="AlphaFoldDB" id="A0A1I7I9G5"/>
<protein>
    <submittedName>
        <fullName evidence="5">3-dehydrosphinganine reductase</fullName>
    </submittedName>
</protein>
<dbReference type="eggNOG" id="COG0300">
    <property type="taxonomic scope" value="Bacteria"/>
</dbReference>
<feature type="region of interest" description="Disordered" evidence="3">
    <location>
        <begin position="273"/>
        <end position="296"/>
    </location>
</feature>
<evidence type="ECO:0000313" key="5">
    <source>
        <dbReference type="EMBL" id="SFU69635.1"/>
    </source>
</evidence>
<sequence>MKGMREEVVVLIGGSGGIGKASALRFAARGARVVLVARGRDALEAAAEDIRRQGGEAEAIPADVSDPVAVHRLAEEVAARYGRVDVLVYGAAVFYLAPVEALDLARARQAMDINYWGAVHAVQAFLPLLRQGRRKCIAFISSLSVPCTPAFFAAYAAPKHALHGLALSLRQELHPEGIVVSLIAPGPVDTALIEGHLHQDMYRLPLGVPVLTADEAAEGVVQAVLRRKQEWVVPRRFGAAARLSRAFPSLLDAYYRWTVRGWNQTVRRVTEQHRAARGAARQEGAQEDVTTSAPAG</sequence>
<evidence type="ECO:0000313" key="6">
    <source>
        <dbReference type="Proteomes" id="UP000183508"/>
    </source>
</evidence>
<dbReference type="EMBL" id="FPBV01000006">
    <property type="protein sequence ID" value="SFU69635.1"/>
    <property type="molecule type" value="Genomic_DNA"/>
</dbReference>
<dbReference type="RefSeq" id="WP_074950955.1">
    <property type="nucleotide sequence ID" value="NZ_FPBV01000006.1"/>
</dbReference>
<dbReference type="PANTHER" id="PTHR44196">
    <property type="entry name" value="DEHYDROGENASE/REDUCTASE SDR FAMILY MEMBER 7B"/>
    <property type="match status" value="1"/>
</dbReference>
<dbReference type="SMART" id="SM00822">
    <property type="entry name" value="PKS_KR"/>
    <property type="match status" value="1"/>
</dbReference>
<dbReference type="STRING" id="392015.SAMN05421543_10686"/>
<dbReference type="PRINTS" id="PR00081">
    <property type="entry name" value="GDHRDH"/>
</dbReference>
<dbReference type="SUPFAM" id="SSF51735">
    <property type="entry name" value="NAD(P)-binding Rossmann-fold domains"/>
    <property type="match status" value="1"/>
</dbReference>
<keyword evidence="2" id="KW-0560">Oxidoreductase</keyword>
<dbReference type="GO" id="GO:0016491">
    <property type="term" value="F:oxidoreductase activity"/>
    <property type="evidence" value="ECO:0007669"/>
    <property type="project" value="UniProtKB-KW"/>
</dbReference>
<evidence type="ECO:0000259" key="4">
    <source>
        <dbReference type="SMART" id="SM00822"/>
    </source>
</evidence>
<keyword evidence="6" id="KW-1185">Reference proteome</keyword>
<evidence type="ECO:0000256" key="3">
    <source>
        <dbReference type="SAM" id="MobiDB-lite"/>
    </source>
</evidence>
<dbReference type="PANTHER" id="PTHR44196:SF1">
    <property type="entry name" value="DEHYDROGENASE_REDUCTASE SDR FAMILY MEMBER 7B"/>
    <property type="match status" value="1"/>
</dbReference>
<reference evidence="6" key="1">
    <citation type="submission" date="2016-10" db="EMBL/GenBank/DDBJ databases">
        <authorList>
            <person name="Varghese N."/>
        </authorList>
    </citation>
    <scope>NUCLEOTIDE SEQUENCE [LARGE SCALE GENOMIC DNA]</scope>
    <source>
        <strain evidence="6">DSM 17980</strain>
    </source>
</reference>
<dbReference type="InterPro" id="IPR057326">
    <property type="entry name" value="KR_dom"/>
</dbReference>
<accession>A0A1I7I9G5</accession>
<dbReference type="Pfam" id="PF00106">
    <property type="entry name" value="adh_short"/>
    <property type="match status" value="1"/>
</dbReference>
<proteinExistence type="inferred from homology"/>
<dbReference type="Proteomes" id="UP000183508">
    <property type="component" value="Unassembled WGS sequence"/>
</dbReference>
<dbReference type="InterPro" id="IPR002347">
    <property type="entry name" value="SDR_fam"/>
</dbReference>
<evidence type="ECO:0000256" key="2">
    <source>
        <dbReference type="ARBA" id="ARBA00023002"/>
    </source>
</evidence>
<gene>
    <name evidence="5" type="ORF">SAMN05421543_10686</name>
</gene>
<name>A0A1I7I9G5_9BACL</name>